<comment type="similarity">
    <text evidence="1">Belongs to the type-I restriction system S methylase family.</text>
</comment>
<gene>
    <name evidence="6" type="ORF">DQL93_06090</name>
</gene>
<dbReference type="EMBL" id="CP031023">
    <property type="protein sequence ID" value="AZA16139.1"/>
    <property type="molecule type" value="Genomic_DNA"/>
</dbReference>
<evidence type="ECO:0000256" key="4">
    <source>
        <dbReference type="SAM" id="Coils"/>
    </source>
</evidence>
<reference evidence="6" key="1">
    <citation type="submission" date="2018-07" db="EMBL/GenBank/DDBJ databases">
        <authorList>
            <person name="Somerville V."/>
        </authorList>
    </citation>
    <scope>NUCLEOTIDE SEQUENCE</scope>
    <source>
        <strain evidence="6">NWC_2_2</strain>
    </source>
</reference>
<dbReference type="PANTHER" id="PTHR30408">
    <property type="entry name" value="TYPE-1 RESTRICTION ENZYME ECOKI SPECIFICITY PROTEIN"/>
    <property type="match status" value="1"/>
</dbReference>
<proteinExistence type="inferred from homology"/>
<dbReference type="InterPro" id="IPR000055">
    <property type="entry name" value="Restrct_endonuc_typeI_TRD"/>
</dbReference>
<evidence type="ECO:0000256" key="1">
    <source>
        <dbReference type="ARBA" id="ARBA00010923"/>
    </source>
</evidence>
<feature type="domain" description="Type I restriction modification DNA specificity" evidence="5">
    <location>
        <begin position="17"/>
        <end position="189"/>
    </location>
</feature>
<keyword evidence="2" id="KW-0680">Restriction system</keyword>
<name>A0A3G6JDS3_LACDL</name>
<evidence type="ECO:0000259" key="5">
    <source>
        <dbReference type="Pfam" id="PF01420"/>
    </source>
</evidence>
<dbReference type="Gene3D" id="3.90.220.20">
    <property type="entry name" value="DNA methylase specificity domains"/>
    <property type="match status" value="2"/>
</dbReference>
<feature type="domain" description="Type I restriction modification DNA specificity" evidence="5">
    <location>
        <begin position="215"/>
        <end position="394"/>
    </location>
</feature>
<accession>A0A3G6JDS3</accession>
<dbReference type="CDD" id="cd17515">
    <property type="entry name" value="RMtype1_S_MjaORF132P_Sau1132ORF3780P-TRD1-CR1_like"/>
    <property type="match status" value="1"/>
</dbReference>
<dbReference type="PANTHER" id="PTHR30408:SF12">
    <property type="entry name" value="TYPE I RESTRICTION ENZYME MJAVIII SPECIFICITY SUBUNIT"/>
    <property type="match status" value="1"/>
</dbReference>
<keyword evidence="4" id="KW-0175">Coiled coil</keyword>
<dbReference type="InterPro" id="IPR052021">
    <property type="entry name" value="Type-I_RS_S_subunit"/>
</dbReference>
<dbReference type="Gene3D" id="1.10.287.1120">
    <property type="entry name" value="Bipartite methylase S protein"/>
    <property type="match status" value="1"/>
</dbReference>
<organism evidence="6">
    <name type="scientific">Lactobacillus delbrueckii subsp. lactis</name>
    <dbReference type="NCBI Taxonomy" id="29397"/>
    <lineage>
        <taxon>Bacteria</taxon>
        <taxon>Bacillati</taxon>
        <taxon>Bacillota</taxon>
        <taxon>Bacilli</taxon>
        <taxon>Lactobacillales</taxon>
        <taxon>Lactobacillaceae</taxon>
        <taxon>Lactobacillus</taxon>
    </lineage>
</organism>
<dbReference type="AlphaFoldDB" id="A0A3G6JDS3"/>
<dbReference type="Pfam" id="PF01420">
    <property type="entry name" value="Methylase_S"/>
    <property type="match status" value="2"/>
</dbReference>
<evidence type="ECO:0000256" key="3">
    <source>
        <dbReference type="ARBA" id="ARBA00023125"/>
    </source>
</evidence>
<dbReference type="InterPro" id="IPR044946">
    <property type="entry name" value="Restrct_endonuc_typeI_TRD_sf"/>
</dbReference>
<protein>
    <submittedName>
        <fullName evidence="6">Restriction endonuclease subunit S</fullName>
    </submittedName>
</protein>
<dbReference type="GO" id="GO:0004519">
    <property type="term" value="F:endonuclease activity"/>
    <property type="evidence" value="ECO:0007669"/>
    <property type="project" value="UniProtKB-KW"/>
</dbReference>
<keyword evidence="3" id="KW-0238">DNA-binding</keyword>
<dbReference type="GO" id="GO:0003677">
    <property type="term" value="F:DNA binding"/>
    <property type="evidence" value="ECO:0007669"/>
    <property type="project" value="UniProtKB-KW"/>
</dbReference>
<feature type="coiled-coil region" evidence="4">
    <location>
        <begin position="170"/>
        <end position="197"/>
    </location>
</feature>
<keyword evidence="6" id="KW-0255">Endonuclease</keyword>
<keyword evidence="6" id="KW-0378">Hydrolase</keyword>
<dbReference type="GO" id="GO:0009307">
    <property type="term" value="P:DNA restriction-modification system"/>
    <property type="evidence" value="ECO:0007669"/>
    <property type="project" value="UniProtKB-KW"/>
</dbReference>
<sequence length="406" mass="45718">MKDEKKAPKLRFKGFTDDWEQCKLGDVTSSYSGGTPTASTSNYYGGAIPFIRSGEISKDSTELTITEEGLNNSAAKLVKRGDILYALYGATSGEVSISRLDGAINQAILAIKPCIGYDSYLLMSLLKNEKKKIREKFLQGGQGNLSARIVKNIKLDIPSINEQTKIGCLLLQLDRTITLHEEKKRQLERLKSALLQKMFADENGYPAVRFRGFDEAWKQCKLGDVGQTYTGLSGKSKEDFGHGKARFVTYMNIYSNPVSDLNMVEPIEIDERQNEVQYGDAFFTTSSETPEEVGMASVWTGDEKHTYLNSFCFGYRPISKINPYYLAYMLNSQSLRRKIVILAQGISRYNISKKSVMEIPASLPSAEEQNRIGLIFKDLDQSITLYEHKLELLKRLKSSLLQNMFI</sequence>
<dbReference type="SUPFAM" id="SSF116734">
    <property type="entry name" value="DNA methylase specificity domain"/>
    <property type="match status" value="2"/>
</dbReference>
<keyword evidence="6" id="KW-0540">Nuclease</keyword>
<evidence type="ECO:0000313" key="6">
    <source>
        <dbReference type="EMBL" id="AZA16139.1"/>
    </source>
</evidence>
<evidence type="ECO:0000256" key="2">
    <source>
        <dbReference type="ARBA" id="ARBA00022747"/>
    </source>
</evidence>